<dbReference type="Pfam" id="PF08240">
    <property type="entry name" value="ADH_N"/>
    <property type="match status" value="1"/>
</dbReference>
<dbReference type="PROSITE" id="PS52004">
    <property type="entry name" value="KS3_2"/>
    <property type="match status" value="1"/>
</dbReference>
<dbReference type="Gene3D" id="3.40.50.11460">
    <property type="match status" value="1"/>
</dbReference>
<dbReference type="GO" id="GO:0005737">
    <property type="term" value="C:cytoplasm"/>
    <property type="evidence" value="ECO:0007669"/>
    <property type="project" value="TreeGrafter"/>
</dbReference>
<dbReference type="InterPro" id="IPR013968">
    <property type="entry name" value="PKS_KR"/>
</dbReference>
<dbReference type="SMART" id="SM00822">
    <property type="entry name" value="PKS_KR"/>
    <property type="match status" value="1"/>
</dbReference>
<keyword evidence="6" id="KW-0012">Acyltransferase</keyword>
<dbReference type="SMART" id="SM00825">
    <property type="entry name" value="PKS_KS"/>
    <property type="match status" value="1"/>
</dbReference>
<dbReference type="CDD" id="cd00833">
    <property type="entry name" value="PKS"/>
    <property type="match status" value="1"/>
</dbReference>
<dbReference type="InterPro" id="IPR013217">
    <property type="entry name" value="Methyltransf_12"/>
</dbReference>
<dbReference type="GO" id="GO:0004312">
    <property type="term" value="F:fatty acid synthase activity"/>
    <property type="evidence" value="ECO:0007669"/>
    <property type="project" value="TreeGrafter"/>
</dbReference>
<reference evidence="10" key="1">
    <citation type="journal article" date="2016" name="Angew. Chem. Int. Ed. Engl.">
        <title>Isolation, Structure Elucidation, and (Bio)Synthesis of Haprolid, a Cell-Type-Specific Myxobacterial Cytotoxin.</title>
        <authorList>
            <person name="Steinmetz H."/>
            <person name="Li J."/>
            <person name="Fu C."/>
            <person name="Zaburannyi N."/>
            <person name="Kunze B."/>
            <person name="Harmrolfs K."/>
            <person name="Schmitt V."/>
            <person name="Herrmann J."/>
            <person name="Reichenbach H."/>
            <person name="Hofle G."/>
            <person name="Kalesse M."/>
            <person name="Muller R."/>
        </authorList>
    </citation>
    <scope>NUCLEOTIDE SEQUENCE</scope>
    <source>
        <strain evidence="10">Har1</strain>
    </source>
</reference>
<keyword evidence="1" id="KW-0596">Phosphopantetheine</keyword>
<dbReference type="SMART" id="SM00827">
    <property type="entry name" value="PKS_AT"/>
    <property type="match status" value="2"/>
</dbReference>
<dbReference type="CDD" id="cd08955">
    <property type="entry name" value="KR_2_FAS_SDR_x"/>
    <property type="match status" value="1"/>
</dbReference>
<keyword evidence="5" id="KW-0511">Multifunctional enzyme</keyword>
<dbReference type="SMART" id="SM00823">
    <property type="entry name" value="PKS_PP"/>
    <property type="match status" value="2"/>
</dbReference>
<dbReference type="InterPro" id="IPR029063">
    <property type="entry name" value="SAM-dependent_MTases_sf"/>
</dbReference>
<dbReference type="SUPFAM" id="SSF51735">
    <property type="entry name" value="NAD(P)-binding Rossmann-fold domains"/>
    <property type="match status" value="3"/>
</dbReference>
<dbReference type="InterPro" id="IPR013154">
    <property type="entry name" value="ADH-like_N"/>
</dbReference>
<dbReference type="GO" id="GO:0006633">
    <property type="term" value="P:fatty acid biosynthetic process"/>
    <property type="evidence" value="ECO:0007669"/>
    <property type="project" value="InterPro"/>
</dbReference>
<dbReference type="InterPro" id="IPR016035">
    <property type="entry name" value="Acyl_Trfase/lysoPLipase"/>
</dbReference>
<evidence type="ECO:0000256" key="6">
    <source>
        <dbReference type="ARBA" id="ARBA00023315"/>
    </source>
</evidence>
<dbReference type="SUPFAM" id="SSF52151">
    <property type="entry name" value="FabD/lysophospholipase-like"/>
    <property type="match status" value="2"/>
</dbReference>
<dbReference type="Gene3D" id="3.90.180.10">
    <property type="entry name" value="Medium-chain alcohol dehydrogenases, catalytic domain"/>
    <property type="match status" value="1"/>
</dbReference>
<dbReference type="SMART" id="SM00828">
    <property type="entry name" value="PKS_MT"/>
    <property type="match status" value="1"/>
</dbReference>
<dbReference type="InterPro" id="IPR020841">
    <property type="entry name" value="PKS_Beta-ketoAc_synthase_dom"/>
</dbReference>
<accession>A0A1B3TNB9</accession>
<feature type="domain" description="Carrier" evidence="8">
    <location>
        <begin position="2607"/>
        <end position="2684"/>
    </location>
</feature>
<dbReference type="SUPFAM" id="SSF53335">
    <property type="entry name" value="S-adenosyl-L-methionine-dependent methyltransferases"/>
    <property type="match status" value="1"/>
</dbReference>
<keyword evidence="2" id="KW-0597">Phosphoprotein</keyword>
<evidence type="ECO:0000256" key="4">
    <source>
        <dbReference type="ARBA" id="ARBA00022857"/>
    </source>
</evidence>
<dbReference type="EMBL" id="KX767522">
    <property type="protein sequence ID" value="AOG74798.1"/>
    <property type="molecule type" value="Genomic_DNA"/>
</dbReference>
<dbReference type="SMART" id="SM00829">
    <property type="entry name" value="PKS_ER"/>
    <property type="match status" value="1"/>
</dbReference>
<dbReference type="InterPro" id="IPR016036">
    <property type="entry name" value="Malonyl_transacylase_ACP-bd"/>
</dbReference>
<dbReference type="InterPro" id="IPR009081">
    <property type="entry name" value="PP-bd_ACP"/>
</dbReference>
<dbReference type="InterPro" id="IPR057326">
    <property type="entry name" value="KR_dom"/>
</dbReference>
<evidence type="ECO:0000256" key="7">
    <source>
        <dbReference type="ARBA" id="ARBA00054155"/>
    </source>
</evidence>
<dbReference type="InterPro" id="IPR014031">
    <property type="entry name" value="Ketoacyl_synth_C"/>
</dbReference>
<dbReference type="InterPro" id="IPR036291">
    <property type="entry name" value="NAD(P)-bd_dom_sf"/>
</dbReference>
<dbReference type="SUPFAM" id="SSF55048">
    <property type="entry name" value="Probable ACP-binding domain of malonyl-CoA ACP transacylase"/>
    <property type="match status" value="2"/>
</dbReference>
<feature type="domain" description="Ketosynthase family 3 (KS3)" evidence="9">
    <location>
        <begin position="106"/>
        <end position="530"/>
    </location>
</feature>
<dbReference type="GO" id="GO:0005886">
    <property type="term" value="C:plasma membrane"/>
    <property type="evidence" value="ECO:0007669"/>
    <property type="project" value="TreeGrafter"/>
</dbReference>
<dbReference type="SUPFAM" id="SSF47336">
    <property type="entry name" value="ACP-like"/>
    <property type="match status" value="2"/>
</dbReference>
<dbReference type="SUPFAM" id="SSF53901">
    <property type="entry name" value="Thiolase-like"/>
    <property type="match status" value="1"/>
</dbReference>
<feature type="domain" description="Carrier" evidence="8">
    <location>
        <begin position="12"/>
        <end position="89"/>
    </location>
</feature>
<proteinExistence type="predicted"/>
<dbReference type="Gene3D" id="3.40.50.150">
    <property type="entry name" value="Vaccinia Virus protein VP39"/>
    <property type="match status" value="1"/>
</dbReference>
<organism evidence="10">
    <name type="scientific">Byssovorax cruenta</name>
    <dbReference type="NCBI Taxonomy" id="293647"/>
    <lineage>
        <taxon>Bacteria</taxon>
        <taxon>Pseudomonadati</taxon>
        <taxon>Myxococcota</taxon>
        <taxon>Polyangia</taxon>
        <taxon>Polyangiales</taxon>
        <taxon>Polyangiaceae</taxon>
        <taxon>Byssovorax</taxon>
    </lineage>
</organism>
<dbReference type="InterPro" id="IPR020843">
    <property type="entry name" value="ER"/>
</dbReference>
<dbReference type="Pfam" id="PF22621">
    <property type="entry name" value="CurL-like_PKS_C"/>
    <property type="match status" value="1"/>
</dbReference>
<dbReference type="PROSITE" id="PS00606">
    <property type="entry name" value="KS3_1"/>
    <property type="match status" value="1"/>
</dbReference>
<dbReference type="InterPro" id="IPR016039">
    <property type="entry name" value="Thiolase-like"/>
</dbReference>
<dbReference type="Pfam" id="PF16197">
    <property type="entry name" value="KAsynt_C_assoc"/>
    <property type="match status" value="1"/>
</dbReference>
<dbReference type="Pfam" id="PF08659">
    <property type="entry name" value="KR"/>
    <property type="match status" value="1"/>
</dbReference>
<dbReference type="Pfam" id="PF00698">
    <property type="entry name" value="Acyl_transf_1"/>
    <property type="match status" value="2"/>
</dbReference>
<dbReference type="Pfam" id="PF13602">
    <property type="entry name" value="ADH_zinc_N_2"/>
    <property type="match status" value="1"/>
</dbReference>
<dbReference type="InterPro" id="IPR011032">
    <property type="entry name" value="GroES-like_sf"/>
</dbReference>
<evidence type="ECO:0000259" key="9">
    <source>
        <dbReference type="PROSITE" id="PS52004"/>
    </source>
</evidence>
<evidence type="ECO:0000256" key="2">
    <source>
        <dbReference type="ARBA" id="ARBA00022553"/>
    </source>
</evidence>
<dbReference type="PROSITE" id="PS50075">
    <property type="entry name" value="CARRIER"/>
    <property type="match status" value="2"/>
</dbReference>
<dbReference type="CDD" id="cd05195">
    <property type="entry name" value="enoyl_red"/>
    <property type="match status" value="1"/>
</dbReference>
<dbReference type="Gene3D" id="3.40.366.10">
    <property type="entry name" value="Malonyl-Coenzyme A Acyl Carrier Protein, domain 2"/>
    <property type="match status" value="2"/>
</dbReference>
<dbReference type="InterPro" id="IPR032821">
    <property type="entry name" value="PKS_assoc"/>
</dbReference>
<dbReference type="Pfam" id="PF00550">
    <property type="entry name" value="PP-binding"/>
    <property type="match status" value="2"/>
</dbReference>
<dbReference type="InterPro" id="IPR050091">
    <property type="entry name" value="PKS_NRPS_Biosynth_Enz"/>
</dbReference>
<sequence length="2731" mass="294527">MSERTNPGTTLQTAEKIQAWLISHLAETRGLTPQSIDIRERFSRYGLDSQGAAGLLAALSQALGRPLPATLVWEQPTIEALSRYLSGAAAGSSATLHETARLPSAGEPVAVIGLSCRFPKAPNPEAFWRLLRDGVDAITEVPSDRWDMSALYDADLRAPGKMATRWGGFLEQVDQFDPQFFGISPREAVEMDPQQRLMLELSFEALHDAGVRVDRLKGSRTGVFLGAMWSDYARLPGGRLDAIVQHTATGQDLSIIPARVSYTLGLQGPSVAVSTACSSSLVALHLGCQSLRSGETTLALVGGVNLILAPESTIAMSKFGAMSPDGRSRAFDARANGYVRGEGGGVLVLKPLSLALADGDPIYCVIRGSAVNNDGFSNGLTAPNPEAQEAVLREAYARAGVKASDVQYVEAHGTGTILGDPIEANALGAVLGEGRPAERPLRLGSVKTNIGHLEPAAGVAGLIKVALAMRHGLIPPSLHFQEPNPNIAFEALRLEVQQTLGAWPDGERRALAGVSSFGFGGTNCHVVVEGARTSPAYVLPLSAGADGELSTLAREILRVATAEGPKPTLSELCALAAARLSHHDHRLAIAAGSYEELAARLEGFLEGRSSPRVSSGQRNERRPRVVFMFGGQGSQWLGMGRDLMLEEPVFRAALVRCSEAMRPYVEWSLIEELGASRAPSLEATDIAQPAIFAVQIALAALLRSWGIEPDAVVGQSIGEVAAACVIGSLSLEDASRVICRRSQILRRASGRGRMAIVELSLDAARRAVAQKEGRLSVAGSPSPSSTVLSGDAGTLEKVLAELRAEGVFCRTIKIDYASHSPQMDELCPEIELALSGIRPGPGAAPFYSTVTGAVLDGEALDATYWARNERAPVLFSIAVERLLDDGYSIFLDVGPHPLLTHAVEQCAAHLHRKATALPSLRREEAGRAVLLDSLGALYAQGVPVDWHAIHPAGSTASSWPALPEHTCLAKTVTAEVPPARDAAPPELLVLSAHSEGALGALAGATSAWLAEQREISLSDLCYTTSVRRSHHEHRLAVVGSSREELCASLQAFGRGEPHAGLTRGQVKLGPQPKVVFVYSGQGSQWAGMGRQLLDEEPVFRRALEACEPLIQRHAGFSLLNELALPENRSRLQETEVVQPALFAIQVALSALWRSWGVVPDAVVGHSVGEVAAAHLSGILSLDEAIRLVVCRGRVMQPAAGLGKMAAVALSAEEATSLLRGYEGRLSIAAVNDPGSVVLSGETTALAEVVERLQRQNVHCQMLRGKYAFHSPHMDLPQRELLRTIGPIAQQRAERPMYSTVTGAKSEDTELDAGYWARNLREPVQFARAVKAAIDDGYHVFLEVGPHPVLLGSLQQCIRAGKEGGHAIPTLRRGQGERRELLSALGALYTAGAPVAWEQLHAGQRQCVPLPPYPFQRERYWLEVTPKRHIVADYYDAFSAMGDGRARDGGGEGVLLTFGPLPEIVPGFSWLLAFTDPENNKQHAELMRSKQLELRAVLFRHVDFSSCARALDFGCGYATDLMSLGEKHAHLELDGYTLSSEQAGIGARRVRSASLQDRIRIYRRDSARDAFPGFYDLIFGFEVAHHIRDKEGLFSNIRSHLSPGGTLVLADFISNMASAIEHEASSSFFLTAEEWVDLLTRHRLRVVDGVDVSREMANFLHDPDFDERLDGLVRKNLDENVRVAFQSYDRLGRVLRNGLATYMLLTARREDGLAEDALRRLNQQALGALIDYADVSPAGLRHEGLLYALDWQRKELAKEAQASASGKGAWLLFTDRGETGAALATLLQARGEACLRVVAGKGYARLQEGLYQLDPSDPKGYRSLLHDAFGNERPCRGVVHLFCLDATSGADTSAETLLLDQRRGSLSALYLAQALARAGFRDLPRLWLVTRGAQPAGPEAAAVAVSQAPVWGLGQTLSLEHPELGCTRIDLSPARGSEEAKELLRELFSSDGEDQIALREDGRYVARLVRRSLGTHDGPRVHHLLEPAGDRPFRLQIAEPGVLSRWTLREIERRPPGPFEVEIEVAAAGLSFLDVLRSLGALPDAAFGAEGASAGLGGECAGRIVAVGEGVTTLQVGQEVFALAPSSFSSFVTTHSALVLPKPARLGFEQAAALPIAFLTAYYALAHVGRLRKGERVLIHAGTGGVGMAAIQWAKHVGAEVFATAGSEEKRSLLRSLGVPHVMDSRSLRFAEDVMQATNGEGVDVVLNSLSGEFIAASLKLLRDHGRFVEIGKRDCYEDQKLGLRPFLRNLSFSLVDLGAMIRHRPELIGSLLREVMQLIEASVLEPLPCRSFPISQAADAFSTMAQARHVGKIVLSVRDPEARIAKATGLSLEANGSYLITGGLGGLGLSVAAWMVQEGARHLVLVGRRSASEAARAAIAAMEEAGARVRVVSADVSQPADVARVLADIEADLPPLLGVVHAAGLLDDSTVLKLSRESFDKVMAPKVQGAWNLHNQTRNKRLSFFVLYSSVASLLGAPGQANYAAANAFLDALAHHRRRLGLAGLSINWGTFSEVGLAAAQQNRGERLSYRGIKSLSPAQGVEVLGRLLAGEQAQVGVFDLNLRQWLEFYPSAAHSPLFAELRKEQPRSAPSASPFRQALESERPDERLARLEEHLCEQLSQVLRLPASRIDRLSGFSRLGVDSLMSLEFRNRLEIGLGLKLPTTLLFTYPTLVSLAKYLIKEMKLSVEPKAELRDEPFLAERDDVRERISEGVELLTKDELLALFDEPSS</sequence>
<keyword evidence="3" id="KW-0808">Transferase</keyword>
<dbReference type="GO" id="GO:0031177">
    <property type="term" value="F:phosphopantetheine binding"/>
    <property type="evidence" value="ECO:0007669"/>
    <property type="project" value="InterPro"/>
</dbReference>
<dbReference type="GO" id="GO:0004315">
    <property type="term" value="F:3-oxoacyl-[acyl-carrier-protein] synthase activity"/>
    <property type="evidence" value="ECO:0007669"/>
    <property type="project" value="InterPro"/>
</dbReference>
<dbReference type="InterPro" id="IPR036736">
    <property type="entry name" value="ACP-like_sf"/>
</dbReference>
<dbReference type="Gene3D" id="3.40.47.10">
    <property type="match status" value="1"/>
</dbReference>
<dbReference type="Pfam" id="PF02801">
    <property type="entry name" value="Ketoacyl-synt_C"/>
    <property type="match status" value="1"/>
</dbReference>
<evidence type="ECO:0000256" key="1">
    <source>
        <dbReference type="ARBA" id="ARBA00022450"/>
    </source>
</evidence>
<dbReference type="PANTHER" id="PTHR43775:SF37">
    <property type="entry name" value="SI:DKEY-61P9.11"/>
    <property type="match status" value="1"/>
</dbReference>
<dbReference type="InterPro" id="IPR001227">
    <property type="entry name" value="Ac_transferase_dom_sf"/>
</dbReference>
<dbReference type="SMART" id="SM01294">
    <property type="entry name" value="PKS_PP_betabranch"/>
    <property type="match status" value="2"/>
</dbReference>
<dbReference type="FunFam" id="3.40.366.10:FF:000002">
    <property type="entry name" value="Probable polyketide synthase 2"/>
    <property type="match status" value="2"/>
</dbReference>
<dbReference type="PANTHER" id="PTHR43775">
    <property type="entry name" value="FATTY ACID SYNTHASE"/>
    <property type="match status" value="1"/>
</dbReference>
<dbReference type="InterPro" id="IPR014043">
    <property type="entry name" value="Acyl_transferase_dom"/>
</dbReference>
<dbReference type="InterPro" id="IPR014030">
    <property type="entry name" value="Ketoacyl_synth_N"/>
</dbReference>
<name>A0A1B3TNB9_9BACT</name>
<protein>
    <submittedName>
        <fullName evidence="10">Polyketide synthase</fullName>
    </submittedName>
</protein>
<gene>
    <name evidence="10" type="primary">hapA</name>
</gene>
<dbReference type="Pfam" id="PF08242">
    <property type="entry name" value="Methyltransf_12"/>
    <property type="match status" value="1"/>
</dbReference>
<comment type="function">
    <text evidence="7">Involved in production of the polyketide antibiotic thailandamide.</text>
</comment>
<dbReference type="InterPro" id="IPR020806">
    <property type="entry name" value="PKS_PP-bd"/>
</dbReference>
<keyword evidence="4" id="KW-0521">NADP</keyword>
<dbReference type="GO" id="GO:0016491">
    <property type="term" value="F:oxidoreductase activity"/>
    <property type="evidence" value="ECO:0007669"/>
    <property type="project" value="InterPro"/>
</dbReference>
<dbReference type="Gene3D" id="3.30.70.3290">
    <property type="match status" value="2"/>
</dbReference>
<dbReference type="SUPFAM" id="SSF50129">
    <property type="entry name" value="GroES-like"/>
    <property type="match status" value="1"/>
</dbReference>
<dbReference type="Gene3D" id="3.40.50.720">
    <property type="entry name" value="NAD(P)-binding Rossmann-like Domain"/>
    <property type="match status" value="2"/>
</dbReference>
<dbReference type="InterPro" id="IPR020803">
    <property type="entry name" value="MeTfrase_dom"/>
</dbReference>
<dbReference type="FunFam" id="3.40.50.720:FF:000209">
    <property type="entry name" value="Polyketide synthase Pks12"/>
    <property type="match status" value="1"/>
</dbReference>
<dbReference type="GO" id="GO:0071770">
    <property type="term" value="P:DIM/DIP cell wall layer assembly"/>
    <property type="evidence" value="ECO:0007669"/>
    <property type="project" value="TreeGrafter"/>
</dbReference>
<evidence type="ECO:0000259" key="8">
    <source>
        <dbReference type="PROSITE" id="PS50075"/>
    </source>
</evidence>
<dbReference type="CDD" id="cd02440">
    <property type="entry name" value="AdoMet_MTases"/>
    <property type="match status" value="1"/>
</dbReference>
<dbReference type="Pfam" id="PF00109">
    <property type="entry name" value="ketoacyl-synt"/>
    <property type="match status" value="1"/>
</dbReference>
<evidence type="ECO:0000313" key="10">
    <source>
        <dbReference type="EMBL" id="AOG74798.1"/>
    </source>
</evidence>
<dbReference type="InterPro" id="IPR018201">
    <property type="entry name" value="Ketoacyl_synth_AS"/>
</dbReference>
<evidence type="ECO:0000256" key="5">
    <source>
        <dbReference type="ARBA" id="ARBA00023268"/>
    </source>
</evidence>
<evidence type="ECO:0000256" key="3">
    <source>
        <dbReference type="ARBA" id="ARBA00022679"/>
    </source>
</evidence>
<dbReference type="FunFam" id="3.40.47.10:FF:000019">
    <property type="entry name" value="Polyketide synthase type I"/>
    <property type="match status" value="1"/>
</dbReference>
<dbReference type="Gene3D" id="1.10.1200.10">
    <property type="entry name" value="ACP-like"/>
    <property type="match status" value="2"/>
</dbReference>